<comment type="caution">
    <text evidence="1">The sequence shown here is derived from an EMBL/GenBank/DDBJ whole genome shotgun (WGS) entry which is preliminary data.</text>
</comment>
<accession>E6QM98</accession>
<name>E6QM98_9ZZZZ</name>
<reference evidence="1" key="1">
    <citation type="submission" date="2009-10" db="EMBL/GenBank/DDBJ databases">
        <title>Diversity of trophic interactions inside an arsenic-rich microbial ecosystem.</title>
        <authorList>
            <person name="Bertin P.N."/>
            <person name="Heinrich-Salmeron A."/>
            <person name="Pelletier E."/>
            <person name="Goulhen-Chollet F."/>
            <person name="Arsene-Ploetze F."/>
            <person name="Gallien S."/>
            <person name="Calteau A."/>
            <person name="Vallenet D."/>
            <person name="Casiot C."/>
            <person name="Chane-Woon-Ming B."/>
            <person name="Giloteaux L."/>
            <person name="Barakat M."/>
            <person name="Bonnefoy V."/>
            <person name="Bruneel O."/>
            <person name="Chandler M."/>
            <person name="Cleiss J."/>
            <person name="Duran R."/>
            <person name="Elbaz-Poulichet F."/>
            <person name="Fonknechten N."/>
            <person name="Lauga B."/>
            <person name="Mornico D."/>
            <person name="Ortet P."/>
            <person name="Schaeffer C."/>
            <person name="Siguier P."/>
            <person name="Alexander Thil Smith A."/>
            <person name="Van Dorsselaer A."/>
            <person name="Weissenbach J."/>
            <person name="Medigue C."/>
            <person name="Le Paslier D."/>
        </authorList>
    </citation>
    <scope>NUCLEOTIDE SEQUENCE</scope>
</reference>
<dbReference type="EMBL" id="CABQ01000210">
    <property type="protein sequence ID" value="CBI08369.1"/>
    <property type="molecule type" value="Genomic_DNA"/>
</dbReference>
<organism evidence="1">
    <name type="scientific">mine drainage metagenome</name>
    <dbReference type="NCBI Taxonomy" id="410659"/>
    <lineage>
        <taxon>unclassified sequences</taxon>
        <taxon>metagenomes</taxon>
        <taxon>ecological metagenomes</taxon>
    </lineage>
</organism>
<sequence>MSALASSSNFARSVFKAWSPWHFLLATLLCFEKRFFDSAKKFRRELSNEVTIFRVFAENALDDCCRHHERNLCRWY</sequence>
<protein>
    <submittedName>
        <fullName evidence="1">Uncharacterized protein</fullName>
    </submittedName>
</protein>
<evidence type="ECO:0000313" key="1">
    <source>
        <dbReference type="EMBL" id="CBI08369.1"/>
    </source>
</evidence>
<dbReference type="AlphaFoldDB" id="E6QM98"/>
<gene>
    <name evidence="1" type="ORF">CARN6_1827</name>
</gene>
<proteinExistence type="predicted"/>